<comment type="caution">
    <text evidence="1">The sequence shown here is derived from an EMBL/GenBank/DDBJ whole genome shotgun (WGS) entry which is preliminary data.</text>
</comment>
<reference evidence="1 2" key="1">
    <citation type="submission" date="2024-04" db="EMBL/GenBank/DDBJ databases">
        <authorList>
            <person name="Abashina T."/>
            <person name="Shaikin A."/>
        </authorList>
    </citation>
    <scope>NUCLEOTIDE SEQUENCE [LARGE SCALE GENOMIC DNA]</scope>
    <source>
        <strain evidence="1 2">AAFK</strain>
    </source>
</reference>
<name>A0ABU9DA83_9PROT</name>
<protein>
    <submittedName>
        <fullName evidence="1">Uncharacterized protein</fullName>
    </submittedName>
</protein>
<gene>
    <name evidence="1" type="ORF">WOB96_11810</name>
</gene>
<dbReference type="Proteomes" id="UP001446205">
    <property type="component" value="Unassembled WGS sequence"/>
</dbReference>
<dbReference type="RefSeq" id="WP_341371500.1">
    <property type="nucleotide sequence ID" value="NZ_JBBPCO010000012.1"/>
</dbReference>
<sequence length="148" mass="16520">MPGAINVSAGRIRVETRVHGVSEIVILKPEKTHACVLMPAQKEFMRLPPRELELVLVSVFGKAATPQFEASEVKAGQKTDKYRIDSPAGLLYLWTESGTGKPLRLQSANKRIRLEWRQLKAGSQADALFEKPADYRNFMEQDSRTAPG</sequence>
<evidence type="ECO:0000313" key="1">
    <source>
        <dbReference type="EMBL" id="MEK8090444.1"/>
    </source>
</evidence>
<evidence type="ECO:0000313" key="2">
    <source>
        <dbReference type="Proteomes" id="UP001446205"/>
    </source>
</evidence>
<proteinExistence type="predicted"/>
<organism evidence="1 2">
    <name type="scientific">Thermithiobacillus plumbiphilus</name>
    <dbReference type="NCBI Taxonomy" id="1729899"/>
    <lineage>
        <taxon>Bacteria</taxon>
        <taxon>Pseudomonadati</taxon>
        <taxon>Pseudomonadota</taxon>
        <taxon>Acidithiobacillia</taxon>
        <taxon>Acidithiobacillales</taxon>
        <taxon>Thermithiobacillaceae</taxon>
        <taxon>Thermithiobacillus</taxon>
    </lineage>
</organism>
<keyword evidence="2" id="KW-1185">Reference proteome</keyword>
<accession>A0ABU9DA83</accession>
<dbReference type="EMBL" id="JBBPCO010000012">
    <property type="protein sequence ID" value="MEK8090444.1"/>
    <property type="molecule type" value="Genomic_DNA"/>
</dbReference>